<organism evidence="2">
    <name type="scientific">Amblyomma aureolatum</name>
    <dbReference type="NCBI Taxonomy" id="187763"/>
    <lineage>
        <taxon>Eukaryota</taxon>
        <taxon>Metazoa</taxon>
        <taxon>Ecdysozoa</taxon>
        <taxon>Arthropoda</taxon>
        <taxon>Chelicerata</taxon>
        <taxon>Arachnida</taxon>
        <taxon>Acari</taxon>
        <taxon>Parasitiformes</taxon>
        <taxon>Ixodida</taxon>
        <taxon>Ixodoidea</taxon>
        <taxon>Ixodidae</taxon>
        <taxon>Amblyomminae</taxon>
        <taxon>Amblyomma</taxon>
    </lineage>
</organism>
<dbReference type="EMBL" id="GFAC01006324">
    <property type="protein sequence ID" value="JAT92864.1"/>
    <property type="molecule type" value="mRNA"/>
</dbReference>
<keyword evidence="1" id="KW-0732">Signal</keyword>
<protein>
    <submittedName>
        <fullName evidence="2">Putative 5.3 kDa antibacterial peptide</fullName>
    </submittedName>
</protein>
<evidence type="ECO:0000256" key="1">
    <source>
        <dbReference type="SAM" id="SignalP"/>
    </source>
</evidence>
<feature type="chain" id="PRO_5009115852" evidence="1">
    <location>
        <begin position="27"/>
        <end position="70"/>
    </location>
</feature>
<evidence type="ECO:0000313" key="2">
    <source>
        <dbReference type="EMBL" id="JAT92864.1"/>
    </source>
</evidence>
<sequence length="70" mass="7695">YKMKRHLAYVAIFLLCVLSLMPSAKSCDTKQRPIGAPECVGKACVKGECQDHGCTRCVGPNLWCQGYCDV</sequence>
<dbReference type="AlphaFoldDB" id="A0A1E1X0U8"/>
<proteinExistence type="evidence at transcript level"/>
<feature type="signal peptide" evidence="1">
    <location>
        <begin position="1"/>
        <end position="26"/>
    </location>
</feature>
<reference evidence="2" key="1">
    <citation type="journal article" date="2017" name="Front. Cell. Infect. Microbiol.">
        <title>The Distinct Transcriptional Response of the Midgut of Amblyomma sculptum and Amblyomma aureolatum Ticks to Rickettsia rickettsii Correlates to Their Differences in Susceptibility to Infection.</title>
        <authorList>
            <person name="Martins L.A."/>
            <person name="Galletti M.F.B.M."/>
            <person name="Ribeiro J.M."/>
            <person name="Fujita A."/>
            <person name="Costa F.B."/>
            <person name="Labruna M.B."/>
            <person name="Daffre S."/>
            <person name="Fogaca A.C."/>
        </authorList>
    </citation>
    <scope>NUCLEOTIDE SEQUENCE</scope>
</reference>
<accession>A0A1E1X0U8</accession>
<name>A0A1E1X0U8_9ACAR</name>
<feature type="non-terminal residue" evidence="2">
    <location>
        <position position="1"/>
    </location>
</feature>